<protein>
    <recommendedName>
        <fullName evidence="7">Ribosomal RNA small subunit methyltransferase A</fullName>
        <ecNumber evidence="7">2.1.1.182</ecNumber>
    </recommendedName>
    <alternativeName>
        <fullName evidence="7">16S rRNA (adenine(1518)-N(6)/adenine(1519)-N(6))-dimethyltransferase</fullName>
    </alternativeName>
    <alternativeName>
        <fullName evidence="7">16S rRNA dimethyladenosine transferase</fullName>
    </alternativeName>
    <alternativeName>
        <fullName evidence="7">16S rRNA dimethylase</fullName>
    </alternativeName>
    <alternativeName>
        <fullName evidence="7">S-adenosylmethionine-6-N', N'-adenosyl(rRNA) dimethyltransferase</fullName>
    </alternativeName>
</protein>
<dbReference type="GO" id="GO:0005829">
    <property type="term" value="C:cytosol"/>
    <property type="evidence" value="ECO:0007669"/>
    <property type="project" value="TreeGrafter"/>
</dbReference>
<dbReference type="Gene3D" id="3.40.50.150">
    <property type="entry name" value="Vaccinia Virus protein VP39"/>
    <property type="match status" value="1"/>
</dbReference>
<dbReference type="PROSITE" id="PS51689">
    <property type="entry name" value="SAM_RNA_A_N6_MT"/>
    <property type="match status" value="1"/>
</dbReference>
<feature type="binding site" evidence="7 8">
    <location>
        <position position="17"/>
    </location>
    <ligand>
        <name>S-adenosyl-L-methionine</name>
        <dbReference type="ChEBI" id="CHEBI:59789"/>
    </ligand>
</feature>
<keyword evidence="6 7" id="KW-0694">RNA-binding</keyword>
<dbReference type="HAMAP" id="MF_00607">
    <property type="entry name" value="16SrRNA_methyltr_A"/>
    <property type="match status" value="1"/>
</dbReference>
<evidence type="ECO:0000256" key="4">
    <source>
        <dbReference type="ARBA" id="ARBA00022679"/>
    </source>
</evidence>
<dbReference type="GO" id="GO:0052908">
    <property type="term" value="F:16S rRNA (adenine(1518)-N(6)/adenine(1519)-N(6))-dimethyltransferase activity"/>
    <property type="evidence" value="ECO:0007669"/>
    <property type="project" value="UniProtKB-EC"/>
</dbReference>
<evidence type="ECO:0000256" key="7">
    <source>
        <dbReference type="HAMAP-Rule" id="MF_00607"/>
    </source>
</evidence>
<keyword evidence="1 7" id="KW-0963">Cytoplasm</keyword>
<keyword evidence="4 7" id="KW-0808">Transferase</keyword>
<evidence type="ECO:0000256" key="3">
    <source>
        <dbReference type="ARBA" id="ARBA00022603"/>
    </source>
</evidence>
<dbReference type="CDD" id="cd02440">
    <property type="entry name" value="AdoMet_MTases"/>
    <property type="match status" value="1"/>
</dbReference>
<reference evidence="10" key="1">
    <citation type="submission" date="2024-06" db="EMBL/GenBank/DDBJ databases">
        <authorList>
            <person name="Manzano-Marin A."/>
            <person name="Manzano-Marin A."/>
            <person name="Alejandro Manzano Marin A."/>
        </authorList>
    </citation>
    <scope>NUCLEOTIDE SEQUENCE</scope>
    <source>
        <strain evidence="10">Ancorni-2928</strain>
    </source>
</reference>
<dbReference type="InterPro" id="IPR001737">
    <property type="entry name" value="KsgA/Erm"/>
</dbReference>
<sequence length="262" mass="30568">MLSYKKKNRKKFGQHFLIDKNIIKKIISFLKIKKEEQIIEIGPGLGALTIPVSKLLKKMIVIEIDKELCKKMENNRKLNNVIIFNENAINFNFVKIKKNRDSLLRIFGNLPYNVSIPIIFSLFKHHHIIQDMHFMLQKEVVLRLVATLGSKFYNRLTVVSQFYFKIKILENVSPNSFKPIPKVDSCFVSFKKKNDNLCSKYDVNTLSYITKVAFNQRRKTICNSLSSLFPKEKLIKLGINPLLRAQNLSISQYCLLSKHLNF</sequence>
<feature type="binding site" evidence="7 8">
    <location>
        <position position="63"/>
    </location>
    <ligand>
        <name>S-adenosyl-L-methionine</name>
        <dbReference type="ChEBI" id="CHEBI:59789"/>
    </ligand>
</feature>
<dbReference type="InterPro" id="IPR029063">
    <property type="entry name" value="SAM-dependent_MTases_sf"/>
</dbReference>
<comment type="subcellular location">
    <subcellularLocation>
        <location evidence="7">Cytoplasm</location>
    </subcellularLocation>
</comment>
<gene>
    <name evidence="7 10" type="primary">rsmA</name>
    <name evidence="7" type="synonym">ksgA</name>
    <name evidence="10" type="ORF">BUANCORI2928_112</name>
</gene>
<evidence type="ECO:0000256" key="5">
    <source>
        <dbReference type="ARBA" id="ARBA00022691"/>
    </source>
</evidence>
<dbReference type="SUPFAM" id="SSF53335">
    <property type="entry name" value="S-adenosyl-L-methionine-dependent methyltransferases"/>
    <property type="match status" value="1"/>
</dbReference>
<evidence type="ECO:0000313" key="10">
    <source>
        <dbReference type="EMBL" id="CAL4042444.1"/>
    </source>
</evidence>
<dbReference type="EC" id="2.1.1.182" evidence="7"/>
<dbReference type="InterPro" id="IPR023165">
    <property type="entry name" value="rRNA_Ade_diMease-like_C"/>
</dbReference>
<proteinExistence type="inferred from homology"/>
<dbReference type="GO" id="GO:0003723">
    <property type="term" value="F:RNA binding"/>
    <property type="evidence" value="ECO:0007669"/>
    <property type="project" value="UniProtKB-UniRule"/>
</dbReference>
<evidence type="ECO:0000259" key="9">
    <source>
        <dbReference type="SMART" id="SM00650"/>
    </source>
</evidence>
<dbReference type="FunFam" id="1.10.8.100:FF:000001">
    <property type="entry name" value="Ribosomal RNA small subunit methyltransferase A"/>
    <property type="match status" value="1"/>
</dbReference>
<accession>A0AAT9IGG3</accession>
<keyword evidence="2 7" id="KW-0698">rRNA processing</keyword>
<comment type="function">
    <text evidence="7">Specifically dimethylates two adjacent adenosines (A1518 and A1519) in the loop of a conserved hairpin near the 3'-end of 16S rRNA in the 30S particle. May play a critical role in biogenesis of 30S subunits.</text>
</comment>
<evidence type="ECO:0000256" key="2">
    <source>
        <dbReference type="ARBA" id="ARBA00022552"/>
    </source>
</evidence>
<dbReference type="EMBL" id="OZ060371">
    <property type="protein sequence ID" value="CAL4042444.1"/>
    <property type="molecule type" value="Genomic_DNA"/>
</dbReference>
<dbReference type="SMART" id="SM00650">
    <property type="entry name" value="rADc"/>
    <property type="match status" value="1"/>
</dbReference>
<dbReference type="InterPro" id="IPR020598">
    <property type="entry name" value="rRNA_Ade_methylase_Trfase_N"/>
</dbReference>
<dbReference type="Pfam" id="PF00398">
    <property type="entry name" value="RrnaAD"/>
    <property type="match status" value="1"/>
</dbReference>
<organism evidence="10">
    <name type="scientific">Buchnera aphidicola</name>
    <name type="common">Anoecia corni</name>
    <dbReference type="NCBI Taxonomy" id="2994477"/>
    <lineage>
        <taxon>Bacteria</taxon>
        <taxon>Pseudomonadati</taxon>
        <taxon>Pseudomonadota</taxon>
        <taxon>Gammaproteobacteria</taxon>
        <taxon>Enterobacterales</taxon>
        <taxon>Erwiniaceae</taxon>
        <taxon>Buchnera</taxon>
    </lineage>
</organism>
<name>A0AAT9IGG3_9GAMM</name>
<feature type="binding site" evidence="7 8">
    <location>
        <position position="15"/>
    </location>
    <ligand>
        <name>S-adenosyl-L-methionine</name>
        <dbReference type="ChEBI" id="CHEBI:59789"/>
    </ligand>
</feature>
<evidence type="ECO:0000256" key="1">
    <source>
        <dbReference type="ARBA" id="ARBA00022490"/>
    </source>
</evidence>
<dbReference type="InterPro" id="IPR011530">
    <property type="entry name" value="rRNA_adenine_dimethylase"/>
</dbReference>
<evidence type="ECO:0000256" key="8">
    <source>
        <dbReference type="PROSITE-ProRule" id="PRU01026"/>
    </source>
</evidence>
<dbReference type="AlphaFoldDB" id="A0AAT9IGG3"/>
<dbReference type="InterPro" id="IPR020596">
    <property type="entry name" value="rRNA_Ade_Mease_Trfase_CS"/>
</dbReference>
<dbReference type="Gene3D" id="1.10.8.100">
    <property type="entry name" value="Ribosomal RNA adenine dimethylase-like, domain 2"/>
    <property type="match status" value="1"/>
</dbReference>
<evidence type="ECO:0000256" key="6">
    <source>
        <dbReference type="ARBA" id="ARBA00022884"/>
    </source>
</evidence>
<dbReference type="NCBIfam" id="TIGR00755">
    <property type="entry name" value="ksgA"/>
    <property type="match status" value="1"/>
</dbReference>
<keyword evidence="5 7" id="KW-0949">S-adenosyl-L-methionine</keyword>
<dbReference type="PROSITE" id="PS01131">
    <property type="entry name" value="RRNA_A_DIMETH"/>
    <property type="match status" value="1"/>
</dbReference>
<comment type="caution">
    <text evidence="7 8">Lacks conserved residue(s) required for the propagation of feature annotation.</text>
</comment>
<feature type="binding site" evidence="7 8">
    <location>
        <position position="42"/>
    </location>
    <ligand>
        <name>S-adenosyl-L-methionine</name>
        <dbReference type="ChEBI" id="CHEBI:59789"/>
    </ligand>
</feature>
<comment type="similarity">
    <text evidence="7">Belongs to the class I-like SAM-binding methyltransferase superfamily. rRNA adenine N(6)-methyltransferase family. RsmA subfamily.</text>
</comment>
<feature type="binding site" evidence="7 8">
    <location>
        <position position="109"/>
    </location>
    <ligand>
        <name>S-adenosyl-L-methionine</name>
        <dbReference type="ChEBI" id="CHEBI:59789"/>
    </ligand>
</feature>
<comment type="catalytic activity">
    <reaction evidence="7">
        <text>adenosine(1518)/adenosine(1519) in 16S rRNA + 4 S-adenosyl-L-methionine = N(6)-dimethyladenosine(1518)/N(6)-dimethyladenosine(1519) in 16S rRNA + 4 S-adenosyl-L-homocysteine + 4 H(+)</text>
        <dbReference type="Rhea" id="RHEA:19609"/>
        <dbReference type="Rhea" id="RHEA-COMP:10232"/>
        <dbReference type="Rhea" id="RHEA-COMP:10233"/>
        <dbReference type="ChEBI" id="CHEBI:15378"/>
        <dbReference type="ChEBI" id="CHEBI:57856"/>
        <dbReference type="ChEBI" id="CHEBI:59789"/>
        <dbReference type="ChEBI" id="CHEBI:74411"/>
        <dbReference type="ChEBI" id="CHEBI:74493"/>
        <dbReference type="EC" id="2.1.1.182"/>
    </reaction>
</comment>
<feature type="domain" description="Ribosomal RNA adenine methylase transferase N-terminal" evidence="9">
    <location>
        <begin position="22"/>
        <end position="194"/>
    </location>
</feature>
<dbReference type="PANTHER" id="PTHR11727">
    <property type="entry name" value="DIMETHYLADENOSINE TRANSFERASE"/>
    <property type="match status" value="1"/>
</dbReference>
<keyword evidence="3 7" id="KW-0489">Methyltransferase</keyword>
<dbReference type="PANTHER" id="PTHR11727:SF7">
    <property type="entry name" value="DIMETHYLADENOSINE TRANSFERASE-RELATED"/>
    <property type="match status" value="1"/>
</dbReference>